<dbReference type="OMA" id="DQIRYSK"/>
<comment type="caution">
    <text evidence="1">The sequence shown here is derived from an EMBL/GenBank/DDBJ whole genome shotgun (WGS) entry which is preliminary data.</text>
</comment>
<reference evidence="1" key="1">
    <citation type="submission" date="2021-01" db="EMBL/GenBank/DDBJ databases">
        <authorList>
            <consortium name="Genoscope - CEA"/>
            <person name="William W."/>
        </authorList>
    </citation>
    <scope>NUCLEOTIDE SEQUENCE</scope>
</reference>
<evidence type="ECO:0000313" key="1">
    <source>
        <dbReference type="EMBL" id="CAD8207092.1"/>
    </source>
</evidence>
<dbReference type="EMBL" id="CAJJDP010000141">
    <property type="protein sequence ID" value="CAD8207092.1"/>
    <property type="molecule type" value="Genomic_DNA"/>
</dbReference>
<dbReference type="OrthoDB" id="291219at2759"/>
<organism evidence="1 2">
    <name type="scientific">Paramecium octaurelia</name>
    <dbReference type="NCBI Taxonomy" id="43137"/>
    <lineage>
        <taxon>Eukaryota</taxon>
        <taxon>Sar</taxon>
        <taxon>Alveolata</taxon>
        <taxon>Ciliophora</taxon>
        <taxon>Intramacronucleata</taxon>
        <taxon>Oligohymenophorea</taxon>
        <taxon>Peniculida</taxon>
        <taxon>Parameciidae</taxon>
        <taxon>Paramecium</taxon>
    </lineage>
</organism>
<evidence type="ECO:0000313" key="2">
    <source>
        <dbReference type="Proteomes" id="UP000683925"/>
    </source>
</evidence>
<protein>
    <submittedName>
        <fullName evidence="1">Uncharacterized protein</fullName>
    </submittedName>
</protein>
<dbReference type="Proteomes" id="UP000683925">
    <property type="component" value="Unassembled WGS sequence"/>
</dbReference>
<gene>
    <name evidence="1" type="ORF">POCTA_138.1.T1400030</name>
</gene>
<sequence>MKNNQYKIRVTLDSTPSTYQTTETASLWENLQRSKDSPRKSKIRIARDPLENECPLQQPNPFLFNEQLKHSFRDYLEGQKTALNLVNECNHIISSSTTHKMDQLKLFSNVHKFRSQLKQRSSVRLSMIQNSSQADDLLQRKIKIQERFNKIQTLIQQRMQQKNTKDSLRDVQLFRHLFETCEKNVNKIKSKNLLSEKADGVREFDKIKYSKNPQGSLRVRLNTQESQNSFNNNLRSKTLPDQQTIHLTKKKEREKMNAKLTEFLEHNQNQEKNLLLKARRNLVRDLKNGNQKFHQFEPNRYNITDPLSKDVKFYAYMFMKPKNEDILKEKDQKYKFLCKTARVQKNPQRHYLTNFNKMQSNSREESLQEDSSFNSMLEINIDNLYKRSADLQNTILNTKSEKFVKRIRQFQKVQSLTTQIIKVNEQKLSNTKLL</sequence>
<dbReference type="AlphaFoldDB" id="A0A8S1Y568"/>
<name>A0A8S1Y568_PAROT</name>
<accession>A0A8S1Y568</accession>
<keyword evidence="2" id="KW-1185">Reference proteome</keyword>
<proteinExistence type="predicted"/>